<organism evidence="1 2">
    <name type="scientific">Otariodibacter oris</name>
    <dbReference type="NCBI Taxonomy" id="1032623"/>
    <lineage>
        <taxon>Bacteria</taxon>
        <taxon>Pseudomonadati</taxon>
        <taxon>Pseudomonadota</taxon>
        <taxon>Gammaproteobacteria</taxon>
        <taxon>Pasteurellales</taxon>
        <taxon>Pasteurellaceae</taxon>
        <taxon>Otariodibacter</taxon>
    </lineage>
</organism>
<evidence type="ECO:0000313" key="1">
    <source>
        <dbReference type="EMBL" id="RKR76958.1"/>
    </source>
</evidence>
<protein>
    <submittedName>
        <fullName evidence="1">Uncharacterized protein</fullName>
    </submittedName>
</protein>
<reference evidence="1 2" key="1">
    <citation type="submission" date="2018-10" db="EMBL/GenBank/DDBJ databases">
        <title>Genomic Encyclopedia of Type Strains, Phase IV (KMG-IV): sequencing the most valuable type-strain genomes for metagenomic binning, comparative biology and taxonomic classification.</title>
        <authorList>
            <person name="Goeker M."/>
        </authorList>
    </citation>
    <scope>NUCLEOTIDE SEQUENCE [LARGE SCALE GENOMIC DNA]</scope>
    <source>
        <strain evidence="1 2">DSM 23800</strain>
    </source>
</reference>
<dbReference type="AlphaFoldDB" id="A0A420XIH8"/>
<comment type="caution">
    <text evidence="1">The sequence shown here is derived from an EMBL/GenBank/DDBJ whole genome shotgun (WGS) entry which is preliminary data.</text>
</comment>
<dbReference type="EMBL" id="RBJC01000004">
    <property type="protein sequence ID" value="RKR76958.1"/>
    <property type="molecule type" value="Genomic_DNA"/>
</dbReference>
<dbReference type="RefSeq" id="WP_121121235.1">
    <property type="nucleotide sequence ID" value="NZ_CP016604.1"/>
</dbReference>
<dbReference type="Proteomes" id="UP000280099">
    <property type="component" value="Unassembled WGS sequence"/>
</dbReference>
<keyword evidence="2" id="KW-1185">Reference proteome</keyword>
<sequence length="116" mass="13757">MSNLIELIENEEYIDIGDTRAIDYYDAVDLGLEPESYSRDIPIGIHNLKLMFKTWGKKNSLNCFFQDIFSKKRYRIAFFTNQNKKYRYSPKNNIIDFSELGIIENIYEIHISKTNT</sequence>
<evidence type="ECO:0000313" key="2">
    <source>
        <dbReference type="Proteomes" id="UP000280099"/>
    </source>
</evidence>
<accession>A0A420XIH8</accession>
<proteinExistence type="predicted"/>
<gene>
    <name evidence="1" type="ORF">DES31_0269</name>
</gene>
<name>A0A420XIH8_9PAST</name>